<name>D2CG34_TRICA</name>
<organism evidence="2 3">
    <name type="scientific">Tribolium castaneum</name>
    <name type="common">Red flour beetle</name>
    <dbReference type="NCBI Taxonomy" id="7070"/>
    <lineage>
        <taxon>Eukaryota</taxon>
        <taxon>Metazoa</taxon>
        <taxon>Ecdysozoa</taxon>
        <taxon>Arthropoda</taxon>
        <taxon>Hexapoda</taxon>
        <taxon>Insecta</taxon>
        <taxon>Pterygota</taxon>
        <taxon>Neoptera</taxon>
        <taxon>Endopterygota</taxon>
        <taxon>Coleoptera</taxon>
        <taxon>Polyphaga</taxon>
        <taxon>Cucujiformia</taxon>
        <taxon>Tenebrionidae</taxon>
        <taxon>Tenebrionidae incertae sedis</taxon>
        <taxon>Tribolium</taxon>
    </lineage>
</organism>
<accession>D2CG34</accession>
<proteinExistence type="predicted"/>
<reference evidence="2 3" key="1">
    <citation type="journal article" date="2008" name="Nature">
        <title>The genome of the model beetle and pest Tribolium castaneum.</title>
        <authorList>
            <consortium name="Tribolium Genome Sequencing Consortium"/>
            <person name="Richards S."/>
            <person name="Gibbs R.A."/>
            <person name="Weinstock G.M."/>
            <person name="Brown S.J."/>
            <person name="Denell R."/>
            <person name="Beeman R.W."/>
            <person name="Gibbs R."/>
            <person name="Beeman R.W."/>
            <person name="Brown S.J."/>
            <person name="Bucher G."/>
            <person name="Friedrich M."/>
            <person name="Grimmelikhuijzen C.J."/>
            <person name="Klingler M."/>
            <person name="Lorenzen M."/>
            <person name="Richards S."/>
            <person name="Roth S."/>
            <person name="Schroder R."/>
            <person name="Tautz D."/>
            <person name="Zdobnov E.M."/>
            <person name="Muzny D."/>
            <person name="Gibbs R.A."/>
            <person name="Weinstock G.M."/>
            <person name="Attaway T."/>
            <person name="Bell S."/>
            <person name="Buhay C.J."/>
            <person name="Chandrabose M.N."/>
            <person name="Chavez D."/>
            <person name="Clerk-Blankenburg K.P."/>
            <person name="Cree A."/>
            <person name="Dao M."/>
            <person name="Davis C."/>
            <person name="Chacko J."/>
            <person name="Dinh H."/>
            <person name="Dugan-Rocha S."/>
            <person name="Fowler G."/>
            <person name="Garner T.T."/>
            <person name="Garnes J."/>
            <person name="Gnirke A."/>
            <person name="Hawes A."/>
            <person name="Hernandez J."/>
            <person name="Hines S."/>
            <person name="Holder M."/>
            <person name="Hume J."/>
            <person name="Jhangiani S.N."/>
            <person name="Joshi V."/>
            <person name="Khan Z.M."/>
            <person name="Jackson L."/>
            <person name="Kovar C."/>
            <person name="Kowis A."/>
            <person name="Lee S."/>
            <person name="Lewis L.R."/>
            <person name="Margolis J."/>
            <person name="Morgan M."/>
            <person name="Nazareth L.V."/>
            <person name="Nguyen N."/>
            <person name="Okwuonu G."/>
            <person name="Parker D."/>
            <person name="Richards S."/>
            <person name="Ruiz S.J."/>
            <person name="Santibanez J."/>
            <person name="Savard J."/>
            <person name="Scherer S.E."/>
            <person name="Schneider B."/>
            <person name="Sodergren E."/>
            <person name="Tautz D."/>
            <person name="Vattahil S."/>
            <person name="Villasana D."/>
            <person name="White C.S."/>
            <person name="Wright R."/>
            <person name="Park Y."/>
            <person name="Beeman R.W."/>
            <person name="Lord J."/>
            <person name="Oppert B."/>
            <person name="Lorenzen M."/>
            <person name="Brown S."/>
            <person name="Wang L."/>
            <person name="Savard J."/>
            <person name="Tautz D."/>
            <person name="Richards S."/>
            <person name="Weinstock G."/>
            <person name="Gibbs R.A."/>
            <person name="Liu Y."/>
            <person name="Worley K."/>
            <person name="Weinstock G."/>
            <person name="Elsik C.G."/>
            <person name="Reese J.T."/>
            <person name="Elhaik E."/>
            <person name="Landan G."/>
            <person name="Graur D."/>
            <person name="Arensburger P."/>
            <person name="Atkinson P."/>
            <person name="Beeman R.W."/>
            <person name="Beidler J."/>
            <person name="Brown S.J."/>
            <person name="Demuth J.P."/>
            <person name="Drury D.W."/>
            <person name="Du Y.Z."/>
            <person name="Fujiwara H."/>
            <person name="Lorenzen M."/>
            <person name="Maselli V."/>
            <person name="Osanai M."/>
            <person name="Park Y."/>
            <person name="Robertson H.M."/>
            <person name="Tu Z."/>
            <person name="Wang J.J."/>
            <person name="Wang S."/>
            <person name="Richards S."/>
            <person name="Song H."/>
            <person name="Zhang L."/>
            <person name="Sodergren E."/>
            <person name="Werner D."/>
            <person name="Stanke M."/>
            <person name="Morgenstern B."/>
            <person name="Solovyev V."/>
            <person name="Kosarev P."/>
            <person name="Brown G."/>
            <person name="Chen H.C."/>
            <person name="Ermolaeva O."/>
            <person name="Hlavina W."/>
            <person name="Kapustin Y."/>
            <person name="Kiryutin B."/>
            <person name="Kitts P."/>
            <person name="Maglott D."/>
            <person name="Pruitt K."/>
            <person name="Sapojnikov V."/>
            <person name="Souvorov A."/>
            <person name="Mackey A.J."/>
            <person name="Waterhouse R.M."/>
            <person name="Wyder S."/>
            <person name="Zdobnov E.M."/>
            <person name="Zdobnov E.M."/>
            <person name="Wyder S."/>
            <person name="Kriventseva E.V."/>
            <person name="Kadowaki T."/>
            <person name="Bork P."/>
            <person name="Aranda M."/>
            <person name="Bao R."/>
            <person name="Beermann A."/>
            <person name="Berns N."/>
            <person name="Bolognesi R."/>
            <person name="Bonneton F."/>
            <person name="Bopp D."/>
            <person name="Brown S.J."/>
            <person name="Bucher G."/>
            <person name="Butts T."/>
            <person name="Chaumot A."/>
            <person name="Denell R.E."/>
            <person name="Ferrier D.E."/>
            <person name="Friedrich M."/>
            <person name="Gordon C.M."/>
            <person name="Jindra M."/>
            <person name="Klingler M."/>
            <person name="Lan Q."/>
            <person name="Lattorff H.M."/>
            <person name="Laudet V."/>
            <person name="von Levetsow C."/>
            <person name="Liu Z."/>
            <person name="Lutz R."/>
            <person name="Lynch J.A."/>
            <person name="da Fonseca R.N."/>
            <person name="Posnien N."/>
            <person name="Reuter R."/>
            <person name="Roth S."/>
            <person name="Savard J."/>
            <person name="Schinko J.B."/>
            <person name="Schmitt C."/>
            <person name="Schoppmeier M."/>
            <person name="Schroder R."/>
            <person name="Shippy T.D."/>
            <person name="Simonnet F."/>
            <person name="Marques-Souza H."/>
            <person name="Tautz D."/>
            <person name="Tomoyasu Y."/>
            <person name="Trauner J."/>
            <person name="Van der Zee M."/>
            <person name="Vervoort M."/>
            <person name="Wittkopp N."/>
            <person name="Wimmer E.A."/>
            <person name="Yang X."/>
            <person name="Jones A.K."/>
            <person name="Sattelle D.B."/>
            <person name="Ebert P.R."/>
            <person name="Nelson D."/>
            <person name="Scott J.G."/>
            <person name="Beeman R.W."/>
            <person name="Muthukrishnan S."/>
            <person name="Kramer K.J."/>
            <person name="Arakane Y."/>
            <person name="Beeman R.W."/>
            <person name="Zhu Q."/>
            <person name="Hogenkamp D."/>
            <person name="Dixit R."/>
            <person name="Oppert B."/>
            <person name="Jiang H."/>
            <person name="Zou Z."/>
            <person name="Marshall J."/>
            <person name="Elpidina E."/>
            <person name="Vinokurov K."/>
            <person name="Oppert C."/>
            <person name="Zou Z."/>
            <person name="Evans J."/>
            <person name="Lu Z."/>
            <person name="Zhao P."/>
            <person name="Sumathipala N."/>
            <person name="Altincicek B."/>
            <person name="Vilcinskas A."/>
            <person name="Williams M."/>
            <person name="Hultmark D."/>
            <person name="Hetru C."/>
            <person name="Jiang H."/>
            <person name="Grimmelikhuijzen C.J."/>
            <person name="Hauser F."/>
            <person name="Cazzamali G."/>
            <person name="Williamson M."/>
            <person name="Park Y."/>
            <person name="Li B."/>
            <person name="Tanaka Y."/>
            <person name="Predel R."/>
            <person name="Neupert S."/>
            <person name="Schachtner J."/>
            <person name="Verleyen P."/>
            <person name="Raible F."/>
            <person name="Bork P."/>
            <person name="Friedrich M."/>
            <person name="Walden K.K."/>
            <person name="Robertson H.M."/>
            <person name="Angeli S."/>
            <person name="Foret S."/>
            <person name="Bucher G."/>
            <person name="Schuetz S."/>
            <person name="Maleszka R."/>
            <person name="Wimmer E.A."/>
            <person name="Beeman R.W."/>
            <person name="Lorenzen M."/>
            <person name="Tomoyasu Y."/>
            <person name="Miller S.C."/>
            <person name="Grossmann D."/>
            <person name="Bucher G."/>
        </authorList>
    </citation>
    <scope>NUCLEOTIDE SEQUENCE [LARGE SCALE GENOMIC DNA]</scope>
    <source>
        <strain evidence="2 3">Georgia GA2</strain>
    </source>
</reference>
<sequence>MQNFDFQIIYRKGSDITHVDYLNKNPIEITNQIDSASINFQNWLTLEQSRDSECKQIIKALETDDATKHKFEIDKFTLFHIVTDKNSNKTTQLIFVPLNNRHNLARNPITGGPDGSSGTKTAQHGDHRRTSHDHQLLQQQLADAQRLLTEHRANQNPPDTAQGNSPAGTPRTEEEETNSTPKLPPFWHKNPSLWFVQDRRQKCIGNGRLSKKSTFPKRSVDLRAQSNIKYPHRKSRKWKNSCLSEMHTACGENGDFKK</sequence>
<protein>
    <submittedName>
        <fullName evidence="2">Uncharacterized protein</fullName>
    </submittedName>
</protein>
<gene>
    <name evidence="2" type="primary">GLEAN_10695</name>
    <name evidence="2" type="ORF">TcasGA2_TC010695</name>
</gene>
<dbReference type="AlphaFoldDB" id="D2CG34"/>
<feature type="region of interest" description="Disordered" evidence="1">
    <location>
        <begin position="152"/>
        <end position="186"/>
    </location>
</feature>
<reference evidence="2 3" key="2">
    <citation type="journal article" date="2010" name="Nucleic Acids Res.">
        <title>BeetleBase in 2010: revisions to provide comprehensive genomic information for Tribolium castaneum.</title>
        <authorList>
            <person name="Kim H.S."/>
            <person name="Murphy T."/>
            <person name="Xia J."/>
            <person name="Caragea D."/>
            <person name="Park Y."/>
            <person name="Beeman R.W."/>
            <person name="Lorenzen M.D."/>
            <person name="Butcher S."/>
            <person name="Manak J.R."/>
            <person name="Brown S.J."/>
        </authorList>
    </citation>
    <scope>NUCLEOTIDE SEQUENCE [LARGE SCALE GENOMIC DNA]</scope>
    <source>
        <strain evidence="2 3">Georgia GA2</strain>
    </source>
</reference>
<keyword evidence="3" id="KW-1185">Reference proteome</keyword>
<dbReference type="PhylomeDB" id="D2CG34"/>
<dbReference type="EMBL" id="KQ972864">
    <property type="protein sequence ID" value="EFA12672.1"/>
    <property type="molecule type" value="Genomic_DNA"/>
</dbReference>
<evidence type="ECO:0000256" key="1">
    <source>
        <dbReference type="SAM" id="MobiDB-lite"/>
    </source>
</evidence>
<feature type="compositionally biased region" description="Polar residues" evidence="1">
    <location>
        <begin position="154"/>
        <end position="167"/>
    </location>
</feature>
<dbReference type="InParanoid" id="D2CG34"/>
<feature type="region of interest" description="Disordered" evidence="1">
    <location>
        <begin position="104"/>
        <end position="136"/>
    </location>
</feature>
<evidence type="ECO:0000313" key="2">
    <source>
        <dbReference type="EMBL" id="EFA12672.1"/>
    </source>
</evidence>
<evidence type="ECO:0000313" key="3">
    <source>
        <dbReference type="Proteomes" id="UP000007266"/>
    </source>
</evidence>
<dbReference type="Proteomes" id="UP000007266">
    <property type="component" value="Unassembled WGS sequence"/>
</dbReference>
<dbReference type="HOGENOM" id="CLU_1078999_0_0_1"/>